<dbReference type="AlphaFoldDB" id="A0A0S3SK80"/>
<keyword evidence="2" id="KW-1185">Reference proteome</keyword>
<dbReference type="Proteomes" id="UP000291084">
    <property type="component" value="Chromosome 7"/>
</dbReference>
<evidence type="ECO:0000313" key="1">
    <source>
        <dbReference type="EMBL" id="BAT93225.1"/>
    </source>
</evidence>
<name>A0A0S3SK80_PHAAN</name>
<protein>
    <submittedName>
        <fullName evidence="1">Uncharacterized protein</fullName>
    </submittedName>
</protein>
<evidence type="ECO:0000313" key="2">
    <source>
        <dbReference type="Proteomes" id="UP000291084"/>
    </source>
</evidence>
<organism evidence="1 2">
    <name type="scientific">Vigna angularis var. angularis</name>
    <dbReference type="NCBI Taxonomy" id="157739"/>
    <lineage>
        <taxon>Eukaryota</taxon>
        <taxon>Viridiplantae</taxon>
        <taxon>Streptophyta</taxon>
        <taxon>Embryophyta</taxon>
        <taxon>Tracheophyta</taxon>
        <taxon>Spermatophyta</taxon>
        <taxon>Magnoliopsida</taxon>
        <taxon>eudicotyledons</taxon>
        <taxon>Gunneridae</taxon>
        <taxon>Pentapetalae</taxon>
        <taxon>rosids</taxon>
        <taxon>fabids</taxon>
        <taxon>Fabales</taxon>
        <taxon>Fabaceae</taxon>
        <taxon>Papilionoideae</taxon>
        <taxon>50 kb inversion clade</taxon>
        <taxon>NPAAA clade</taxon>
        <taxon>indigoferoid/millettioid clade</taxon>
        <taxon>Phaseoleae</taxon>
        <taxon>Vigna</taxon>
    </lineage>
</organism>
<accession>A0A0S3SK80</accession>
<sequence>MYLHALWHSTIIPARFKHDSHCGGININQTFPPHIRKQGKTLLKETFPHVPIYHCTPRNHVPFRHPVKQLPGSCNPPIPAQPINHGTPRNHIPLNHVLKNLQRFIHFTCLQISIYQRI</sequence>
<reference evidence="1 2" key="1">
    <citation type="journal article" date="2015" name="Sci. Rep.">
        <title>The power of single molecule real-time sequencing technology in the de novo assembly of a eukaryotic genome.</title>
        <authorList>
            <person name="Sakai H."/>
            <person name="Naito K."/>
            <person name="Ogiso-Tanaka E."/>
            <person name="Takahashi Y."/>
            <person name="Iseki K."/>
            <person name="Muto C."/>
            <person name="Satou K."/>
            <person name="Teruya K."/>
            <person name="Shiroma A."/>
            <person name="Shimoji M."/>
            <person name="Hirano T."/>
            <person name="Itoh T."/>
            <person name="Kaga A."/>
            <person name="Tomooka N."/>
        </authorList>
    </citation>
    <scope>NUCLEOTIDE SEQUENCE [LARGE SCALE GENOMIC DNA]</scope>
    <source>
        <strain evidence="2">cv. Shumari</strain>
    </source>
</reference>
<proteinExistence type="predicted"/>
<gene>
    <name evidence="1" type="primary">Vigan.07G215700</name>
    <name evidence="1" type="ORF">VIGAN_07215700</name>
</gene>
<dbReference type="EMBL" id="AP015040">
    <property type="protein sequence ID" value="BAT93225.1"/>
    <property type="molecule type" value="Genomic_DNA"/>
</dbReference>